<evidence type="ECO:0000313" key="1">
    <source>
        <dbReference type="EMBL" id="CAF2106060.1"/>
    </source>
</evidence>
<dbReference type="EMBL" id="HG994372">
    <property type="protein sequence ID" value="CAF2106060.1"/>
    <property type="molecule type" value="Genomic_DNA"/>
</dbReference>
<dbReference type="Proteomes" id="UP001295469">
    <property type="component" value="Chromosome C08"/>
</dbReference>
<gene>
    <name evidence="1" type="ORF">DARMORV10_C08P04810.1</name>
</gene>
<organism evidence="1">
    <name type="scientific">Brassica napus</name>
    <name type="common">Rape</name>
    <dbReference type="NCBI Taxonomy" id="3708"/>
    <lineage>
        <taxon>Eukaryota</taxon>
        <taxon>Viridiplantae</taxon>
        <taxon>Streptophyta</taxon>
        <taxon>Embryophyta</taxon>
        <taxon>Tracheophyta</taxon>
        <taxon>Spermatophyta</taxon>
        <taxon>Magnoliopsida</taxon>
        <taxon>eudicotyledons</taxon>
        <taxon>Gunneridae</taxon>
        <taxon>Pentapetalae</taxon>
        <taxon>rosids</taxon>
        <taxon>malvids</taxon>
        <taxon>Brassicales</taxon>
        <taxon>Brassicaceae</taxon>
        <taxon>Brassiceae</taxon>
        <taxon>Brassica</taxon>
    </lineage>
</organism>
<proteinExistence type="predicted"/>
<protein>
    <submittedName>
        <fullName evidence="1">(rape) hypothetical protein</fullName>
    </submittedName>
</protein>
<sequence>MVICLFQVRSFFSGTETPEEQQNFLRENLLDIKLLSCMDSSQVATSKLWRQVGLENPSILQNMAALMFHDGNSLHIWLVFYEKVSFSVVD</sequence>
<name>A0A816UAV3_BRANA</name>
<reference evidence="1" key="1">
    <citation type="submission" date="2021-01" db="EMBL/GenBank/DDBJ databases">
        <authorList>
            <consortium name="Genoscope - CEA"/>
            <person name="William W."/>
        </authorList>
    </citation>
    <scope>NUCLEOTIDE SEQUENCE</scope>
</reference>
<accession>A0A816UAV3</accession>
<dbReference type="AlphaFoldDB" id="A0A816UAV3"/>